<dbReference type="Proteomes" id="UP000683246">
    <property type="component" value="Chromosome"/>
</dbReference>
<dbReference type="InterPro" id="IPR050399">
    <property type="entry name" value="HPr"/>
</dbReference>
<evidence type="ECO:0000259" key="6">
    <source>
        <dbReference type="PROSITE" id="PS51350"/>
    </source>
</evidence>
<dbReference type="PROSITE" id="PS51350">
    <property type="entry name" value="PTS_HPR_DOM"/>
    <property type="match status" value="1"/>
</dbReference>
<dbReference type="PANTHER" id="PTHR33705:SF2">
    <property type="entry name" value="PHOSPHOCARRIER PROTEIN NPR"/>
    <property type="match status" value="1"/>
</dbReference>
<evidence type="ECO:0000313" key="8">
    <source>
        <dbReference type="Proteomes" id="UP000683246"/>
    </source>
</evidence>
<dbReference type="RefSeq" id="WP_212695163.1">
    <property type="nucleotide sequence ID" value="NZ_CP058649.1"/>
</dbReference>
<dbReference type="PROSITE" id="PS00369">
    <property type="entry name" value="PTS_HPR_HIS"/>
    <property type="match status" value="1"/>
</dbReference>
<feature type="domain" description="HPr" evidence="6">
    <location>
        <begin position="1"/>
        <end position="86"/>
    </location>
</feature>
<dbReference type="PANTHER" id="PTHR33705">
    <property type="entry name" value="PHOSPHOCARRIER PROTEIN HPR"/>
    <property type="match status" value="1"/>
</dbReference>
<dbReference type="InterPro" id="IPR001020">
    <property type="entry name" value="PTS_HPr_His_P_site"/>
</dbReference>
<dbReference type="KEGG" id="vpy:HZI73_20155"/>
<keyword evidence="8" id="KW-1185">Reference proteome</keyword>
<evidence type="ECO:0000256" key="1">
    <source>
        <dbReference type="ARBA" id="ARBA00003681"/>
    </source>
</evidence>
<dbReference type="Gene3D" id="3.30.1340.10">
    <property type="entry name" value="HPr-like"/>
    <property type="match status" value="1"/>
</dbReference>
<evidence type="ECO:0000256" key="2">
    <source>
        <dbReference type="ARBA" id="ARBA00004496"/>
    </source>
</evidence>
<dbReference type="PROSITE" id="PS00589">
    <property type="entry name" value="PTS_HPR_SER"/>
    <property type="match status" value="1"/>
</dbReference>
<gene>
    <name evidence="7" type="ORF">HZI73_20155</name>
</gene>
<keyword evidence="5" id="KW-0598">Phosphotransferase system</keyword>
<dbReference type="InterPro" id="IPR000032">
    <property type="entry name" value="HPr-like"/>
</dbReference>
<accession>A0A8J8MMH4</accession>
<dbReference type="AlphaFoldDB" id="A0A8J8MMH4"/>
<dbReference type="EMBL" id="CP058649">
    <property type="protein sequence ID" value="QUI24470.1"/>
    <property type="molecule type" value="Genomic_DNA"/>
</dbReference>
<dbReference type="GO" id="GO:0009401">
    <property type="term" value="P:phosphoenolpyruvate-dependent sugar phosphotransferase system"/>
    <property type="evidence" value="ECO:0007669"/>
    <property type="project" value="UniProtKB-KW"/>
</dbReference>
<protein>
    <recommendedName>
        <fullName evidence="3">Phosphocarrier protein HPr</fullName>
    </recommendedName>
</protein>
<comment type="subcellular location">
    <subcellularLocation>
        <location evidence="2">Cytoplasm</location>
    </subcellularLocation>
</comment>
<comment type="function">
    <text evidence="1">General (non sugar-specific) component of the phosphoenolpyruvate-dependent sugar phosphotransferase system (sugar PTS). This major carbohydrate active-transport system catalyzes the phosphorylation of incoming sugar substrates concomitantly with their translocation across the cell membrane. The phosphoryl group from phosphoenolpyruvate (PEP) is transferred to the phosphoryl carrier protein HPr by enzyme I. Phospho-HPr then transfers it to the PTS EIIA domain.</text>
</comment>
<proteinExistence type="predicted"/>
<reference evidence="7" key="1">
    <citation type="submission" date="2020-07" db="EMBL/GenBank/DDBJ databases">
        <title>Vallitalea pronyensis genome.</title>
        <authorList>
            <person name="Postec A."/>
        </authorList>
    </citation>
    <scope>NUCLEOTIDE SEQUENCE</scope>
    <source>
        <strain evidence="7">FatNI3</strain>
    </source>
</reference>
<evidence type="ECO:0000256" key="3">
    <source>
        <dbReference type="ARBA" id="ARBA00020422"/>
    </source>
</evidence>
<sequence>MLTKTFTIQFPEGLHARPASELTKVCQKFKSEVVLEKSERTVNPKSIIGILSLGATKGDAITVTTEGEDEQEAMLAIEAFMHKTEI</sequence>
<evidence type="ECO:0000313" key="7">
    <source>
        <dbReference type="EMBL" id="QUI24470.1"/>
    </source>
</evidence>
<dbReference type="GO" id="GO:0005737">
    <property type="term" value="C:cytoplasm"/>
    <property type="evidence" value="ECO:0007669"/>
    <property type="project" value="UniProtKB-SubCell"/>
</dbReference>
<dbReference type="SUPFAM" id="SSF55594">
    <property type="entry name" value="HPr-like"/>
    <property type="match status" value="1"/>
</dbReference>
<organism evidence="7 8">
    <name type="scientific">Vallitalea pronyensis</name>
    <dbReference type="NCBI Taxonomy" id="1348613"/>
    <lineage>
        <taxon>Bacteria</taxon>
        <taxon>Bacillati</taxon>
        <taxon>Bacillota</taxon>
        <taxon>Clostridia</taxon>
        <taxon>Lachnospirales</taxon>
        <taxon>Vallitaleaceae</taxon>
        <taxon>Vallitalea</taxon>
    </lineage>
</organism>
<dbReference type="InterPro" id="IPR035895">
    <property type="entry name" value="HPr-like_sf"/>
</dbReference>
<keyword evidence="4" id="KW-0963">Cytoplasm</keyword>
<dbReference type="PRINTS" id="PR00107">
    <property type="entry name" value="PHOSPHOCPHPR"/>
</dbReference>
<dbReference type="NCBIfam" id="TIGR01003">
    <property type="entry name" value="PTS_HPr_family"/>
    <property type="match status" value="1"/>
</dbReference>
<dbReference type="Pfam" id="PF00381">
    <property type="entry name" value="PTS-HPr"/>
    <property type="match status" value="1"/>
</dbReference>
<name>A0A8J8MMH4_9FIRM</name>
<dbReference type="InterPro" id="IPR002114">
    <property type="entry name" value="PTS_HPr_Ser_P_site"/>
</dbReference>
<dbReference type="CDD" id="cd00367">
    <property type="entry name" value="PTS-HPr_like"/>
    <property type="match status" value="1"/>
</dbReference>
<evidence type="ECO:0000256" key="5">
    <source>
        <dbReference type="ARBA" id="ARBA00022683"/>
    </source>
</evidence>
<evidence type="ECO:0000256" key="4">
    <source>
        <dbReference type="ARBA" id="ARBA00022490"/>
    </source>
</evidence>